<keyword evidence="6" id="KW-0479">Metal-binding</keyword>
<feature type="compositionally biased region" description="Low complexity" evidence="15">
    <location>
        <begin position="787"/>
        <end position="804"/>
    </location>
</feature>
<dbReference type="PROSITE" id="PS00028">
    <property type="entry name" value="ZINC_FINGER_C2H2_1"/>
    <property type="match status" value="5"/>
</dbReference>
<dbReference type="InterPro" id="IPR051497">
    <property type="entry name" value="Dev/Hematopoietic_TF"/>
</dbReference>
<keyword evidence="8 14" id="KW-0863">Zinc-finger</keyword>
<dbReference type="EMBL" id="VSWD01000009">
    <property type="protein sequence ID" value="KAK3094033.1"/>
    <property type="molecule type" value="Genomic_DNA"/>
</dbReference>
<keyword evidence="4" id="KW-1017">Isopeptide bond</keyword>
<evidence type="ECO:0000256" key="2">
    <source>
        <dbReference type="ARBA" id="ARBA00022481"/>
    </source>
</evidence>
<comment type="subcellular location">
    <subcellularLocation>
        <location evidence="1">Nucleus</location>
    </subcellularLocation>
</comment>
<dbReference type="Proteomes" id="UP001186944">
    <property type="component" value="Unassembled WGS sequence"/>
</dbReference>
<dbReference type="AlphaFoldDB" id="A0AA88XXX1"/>
<keyword evidence="9" id="KW-0862">Zinc</keyword>
<evidence type="ECO:0000256" key="13">
    <source>
        <dbReference type="ARBA" id="ARBA00023242"/>
    </source>
</evidence>
<dbReference type="GO" id="GO:0003700">
    <property type="term" value="F:DNA-binding transcription factor activity"/>
    <property type="evidence" value="ECO:0007669"/>
    <property type="project" value="TreeGrafter"/>
</dbReference>
<dbReference type="SUPFAM" id="SSF57667">
    <property type="entry name" value="beta-beta-alpha zinc fingers"/>
    <property type="match status" value="3"/>
</dbReference>
<feature type="region of interest" description="Disordered" evidence="15">
    <location>
        <begin position="879"/>
        <end position="905"/>
    </location>
</feature>
<feature type="domain" description="C2H2-type" evidence="16">
    <location>
        <begin position="360"/>
        <end position="387"/>
    </location>
</feature>
<dbReference type="SMART" id="SM00355">
    <property type="entry name" value="ZnF_C2H2"/>
    <property type="match status" value="6"/>
</dbReference>
<reference evidence="17" key="1">
    <citation type="submission" date="2019-08" db="EMBL/GenBank/DDBJ databases">
        <title>The improved chromosome-level genome for the pearl oyster Pinctada fucata martensii using PacBio sequencing and Hi-C.</title>
        <authorList>
            <person name="Zheng Z."/>
        </authorList>
    </citation>
    <scope>NUCLEOTIDE SEQUENCE</scope>
    <source>
        <strain evidence="17">ZZ-2019</strain>
        <tissue evidence="17">Adductor muscle</tissue>
    </source>
</reference>
<organism evidence="17 18">
    <name type="scientific">Pinctada imbricata</name>
    <name type="common">Atlantic pearl-oyster</name>
    <name type="synonym">Pinctada martensii</name>
    <dbReference type="NCBI Taxonomy" id="66713"/>
    <lineage>
        <taxon>Eukaryota</taxon>
        <taxon>Metazoa</taxon>
        <taxon>Spiralia</taxon>
        <taxon>Lophotrochozoa</taxon>
        <taxon>Mollusca</taxon>
        <taxon>Bivalvia</taxon>
        <taxon>Autobranchia</taxon>
        <taxon>Pteriomorphia</taxon>
        <taxon>Pterioida</taxon>
        <taxon>Pterioidea</taxon>
        <taxon>Pteriidae</taxon>
        <taxon>Pinctada</taxon>
    </lineage>
</organism>
<feature type="compositionally biased region" description="Polar residues" evidence="15">
    <location>
        <begin position="506"/>
        <end position="517"/>
    </location>
</feature>
<evidence type="ECO:0000256" key="6">
    <source>
        <dbReference type="ARBA" id="ARBA00022723"/>
    </source>
</evidence>
<dbReference type="InterPro" id="IPR013087">
    <property type="entry name" value="Znf_C2H2_type"/>
</dbReference>
<dbReference type="PROSITE" id="PS50157">
    <property type="entry name" value="ZINC_FINGER_C2H2_2"/>
    <property type="match status" value="5"/>
</dbReference>
<dbReference type="FunFam" id="3.30.160.60:FF:000037">
    <property type="entry name" value="B-cell lymphoma/leukemia 11A isoform X1"/>
    <property type="match status" value="1"/>
</dbReference>
<dbReference type="Pfam" id="PF00096">
    <property type="entry name" value="zf-C2H2"/>
    <property type="match status" value="4"/>
</dbReference>
<dbReference type="PANTHER" id="PTHR45993">
    <property type="entry name" value="B-CELL LYMPHOMA/LEUKEMIA 11"/>
    <property type="match status" value="1"/>
</dbReference>
<evidence type="ECO:0000256" key="7">
    <source>
        <dbReference type="ARBA" id="ARBA00022737"/>
    </source>
</evidence>
<feature type="region of interest" description="Disordered" evidence="15">
    <location>
        <begin position="783"/>
        <end position="804"/>
    </location>
</feature>
<evidence type="ECO:0000256" key="11">
    <source>
        <dbReference type="ARBA" id="ARBA00023015"/>
    </source>
</evidence>
<feature type="compositionally biased region" description="Polar residues" evidence="15">
    <location>
        <begin position="487"/>
        <end position="498"/>
    </location>
</feature>
<feature type="compositionally biased region" description="Acidic residues" evidence="15">
    <location>
        <begin position="441"/>
        <end position="474"/>
    </location>
</feature>
<evidence type="ECO:0000256" key="8">
    <source>
        <dbReference type="ARBA" id="ARBA00022771"/>
    </source>
</evidence>
<dbReference type="InterPro" id="IPR036236">
    <property type="entry name" value="Znf_C2H2_sf"/>
</dbReference>
<feature type="compositionally biased region" description="Basic residues" evidence="15">
    <location>
        <begin position="402"/>
        <end position="411"/>
    </location>
</feature>
<feature type="domain" description="C2H2-type" evidence="16">
    <location>
        <begin position="750"/>
        <end position="770"/>
    </location>
</feature>
<feature type="domain" description="C2H2-type" evidence="16">
    <location>
        <begin position="388"/>
        <end position="415"/>
    </location>
</feature>
<evidence type="ECO:0000313" key="18">
    <source>
        <dbReference type="Proteomes" id="UP001186944"/>
    </source>
</evidence>
<feature type="region of interest" description="Disordered" evidence="15">
    <location>
        <begin position="552"/>
        <end position="609"/>
    </location>
</feature>
<dbReference type="FunFam" id="3.30.160.60:FF:001175">
    <property type="entry name" value="Zinc finger, C2H2 type"/>
    <property type="match status" value="1"/>
</dbReference>
<evidence type="ECO:0000256" key="3">
    <source>
        <dbReference type="ARBA" id="ARBA00022491"/>
    </source>
</evidence>
<dbReference type="GO" id="GO:0006357">
    <property type="term" value="P:regulation of transcription by RNA polymerase II"/>
    <property type="evidence" value="ECO:0007669"/>
    <property type="project" value="TreeGrafter"/>
</dbReference>
<evidence type="ECO:0000256" key="12">
    <source>
        <dbReference type="ARBA" id="ARBA00023163"/>
    </source>
</evidence>
<feature type="compositionally biased region" description="Basic and acidic residues" evidence="15">
    <location>
        <begin position="150"/>
        <end position="171"/>
    </location>
</feature>
<keyword evidence="7" id="KW-0677">Repeat</keyword>
<feature type="domain" description="C2H2-type" evidence="16">
    <location>
        <begin position="720"/>
        <end position="742"/>
    </location>
</feature>
<feature type="compositionally biased region" description="Basic and acidic residues" evidence="15">
    <location>
        <begin position="552"/>
        <end position="561"/>
    </location>
</feature>
<feature type="compositionally biased region" description="Basic and acidic residues" evidence="15">
    <location>
        <begin position="118"/>
        <end position="129"/>
    </location>
</feature>
<evidence type="ECO:0000256" key="5">
    <source>
        <dbReference type="ARBA" id="ARBA00022553"/>
    </source>
</evidence>
<evidence type="ECO:0000256" key="10">
    <source>
        <dbReference type="ARBA" id="ARBA00022843"/>
    </source>
</evidence>
<proteinExistence type="predicted"/>
<sequence length="905" mass="99173">MSVGGNFKTSISAPISKKDMLDSKLTSHRTLECLKDAFLLARKAQEDDLNNPRFPLKPKTVNAETNTTSSEPHRLVCECCSAIFGSAWSLLQHAQKEHKMRLYRDEIDLSPTPPKQQKRLEAPHNDHTNNRPSPILNPNSPHHHRRPQSHRSDGDVQERHEFGESKDREHLLAQGLSQEQHRTPSTASSIGSTESGHGPHPHRQSPQNNIFMNAFRFPFDRHSLSPSLPFPRLPGTEFPPMTSEAALHMSQRGLLGFPPNIFEHGRPFPSMSGMFEPRPRLSPASTNPMDNQDFYSKRLKELARGPPSPVSRRQTPPFSQPAGQVPSPLFSPLNPGSNPPSEPPQKEQPSGNATPMNKLKSCEFCGKSFRFQSNLIVHRRSHTGEKPFKCPLCPHACTQQSKLKRHMKTHQNKSSGSHNGGDGQVGSGNSTPDSRGVYIDRDDENEDDDMDDEEEEEIEEDEEEREEDDEEEESQSGLTHEKRDQSEGASEQTNSTSGMKLELDTPDSNSESKPNELFNKSSLLKEVIRNSGFNNLSVYSDALKQAMAETIKTEGSDRKAPSENGSSISNGNVNEDSKDEIGHRSLSRPQSDSENELKPIKREPESPMLNNYMGIDNIFSPVWGVHPPPPEFFPLLPTSFPRFDRDPNHNNFNPTNESALKSLNQGLQKPGRPVTEEMNGLAPNTRKEKRNDTCEFCGKVFKNCSNLTVHRRSHTGEKPYKCELCSYACAQSSKLTRHMKTHGRVGKDVYRCKFCNMPFSVASTLEKHMRKCVEKVQGRVLADTDSDTSGSDRGGTASQISSPLLPSSSHAALLGGSSVSTSAGNPSLSLLGSSGSPIPSSAIASSVSPLLSAAAGNPALALGTGSLLGGSILPPSTITSSQSPLLTSHGSPALSLANSSATTNA</sequence>
<keyword evidence="5" id="KW-0597">Phosphoprotein</keyword>
<evidence type="ECO:0000256" key="15">
    <source>
        <dbReference type="SAM" id="MobiDB-lite"/>
    </source>
</evidence>
<protein>
    <recommendedName>
        <fullName evidence="16">C2H2-type domain-containing protein</fullName>
    </recommendedName>
</protein>
<evidence type="ECO:0000256" key="1">
    <source>
        <dbReference type="ARBA" id="ARBA00004123"/>
    </source>
</evidence>
<feature type="compositionally biased region" description="Polar residues" evidence="15">
    <location>
        <begin position="175"/>
        <end position="195"/>
    </location>
</feature>
<keyword evidence="3" id="KW-0678">Repressor</keyword>
<keyword evidence="18" id="KW-1185">Reference proteome</keyword>
<keyword evidence="11" id="KW-0805">Transcription regulation</keyword>
<dbReference type="GO" id="GO:0008270">
    <property type="term" value="F:zinc ion binding"/>
    <property type="evidence" value="ECO:0007669"/>
    <property type="project" value="UniProtKB-KW"/>
</dbReference>
<comment type="caution">
    <text evidence="17">The sequence shown here is derived from an EMBL/GenBank/DDBJ whole genome shotgun (WGS) entry which is preliminary data.</text>
</comment>
<dbReference type="PANTHER" id="PTHR45993:SF6">
    <property type="entry name" value="C2H2-TYPE DOMAIN-CONTAINING PROTEIN"/>
    <property type="match status" value="1"/>
</dbReference>
<feature type="domain" description="C2H2-type" evidence="16">
    <location>
        <begin position="692"/>
        <end position="719"/>
    </location>
</feature>
<feature type="compositionally biased region" description="Polar residues" evidence="15">
    <location>
        <begin position="563"/>
        <end position="574"/>
    </location>
</feature>
<feature type="compositionally biased region" description="Polar residues" evidence="15">
    <location>
        <begin position="283"/>
        <end position="294"/>
    </location>
</feature>
<feature type="region of interest" description="Disordered" evidence="15">
    <location>
        <begin position="108"/>
        <end position="207"/>
    </location>
</feature>
<evidence type="ECO:0000256" key="14">
    <source>
        <dbReference type="PROSITE-ProRule" id="PRU00042"/>
    </source>
</evidence>
<gene>
    <name evidence="17" type="ORF">FSP39_023204</name>
</gene>
<keyword evidence="13" id="KW-0539">Nucleus</keyword>
<dbReference type="Pfam" id="PF23611">
    <property type="entry name" value="zf-C2H2_16"/>
    <property type="match status" value="1"/>
</dbReference>
<keyword evidence="10" id="KW-0832">Ubl conjugation</keyword>
<keyword evidence="12" id="KW-0804">Transcription</keyword>
<dbReference type="InterPro" id="IPR056438">
    <property type="entry name" value="Znf-C2H2_CTCF"/>
</dbReference>
<dbReference type="FunFam" id="3.30.160.60:FF:000046">
    <property type="entry name" value="Putative B-cell lymphoma/leukemia 11A"/>
    <property type="match status" value="1"/>
</dbReference>
<dbReference type="GO" id="GO:0016514">
    <property type="term" value="C:SWI/SNF complex"/>
    <property type="evidence" value="ECO:0007669"/>
    <property type="project" value="UniProtKB-ARBA"/>
</dbReference>
<dbReference type="Gene3D" id="3.30.160.60">
    <property type="entry name" value="Classic Zinc Finger"/>
    <property type="match status" value="4"/>
</dbReference>
<keyword evidence="2" id="KW-0488">Methylation</keyword>
<dbReference type="FunFam" id="3.30.160.60:FF:000106">
    <property type="entry name" value="B-cell lymphoma/leukemia 11A isoform X2"/>
    <property type="match status" value="1"/>
</dbReference>
<evidence type="ECO:0000259" key="16">
    <source>
        <dbReference type="PROSITE" id="PS50157"/>
    </source>
</evidence>
<feature type="region of interest" description="Disordered" evidence="15">
    <location>
        <begin position="400"/>
        <end position="517"/>
    </location>
</feature>
<evidence type="ECO:0000256" key="4">
    <source>
        <dbReference type="ARBA" id="ARBA00022499"/>
    </source>
</evidence>
<name>A0AA88XXX1_PINIB</name>
<evidence type="ECO:0000256" key="9">
    <source>
        <dbReference type="ARBA" id="ARBA00022833"/>
    </source>
</evidence>
<accession>A0AA88XXX1</accession>
<evidence type="ECO:0000313" key="17">
    <source>
        <dbReference type="EMBL" id="KAK3094033.1"/>
    </source>
</evidence>
<feature type="compositionally biased region" description="Basic and acidic residues" evidence="15">
    <location>
        <begin position="595"/>
        <end position="605"/>
    </location>
</feature>
<feature type="region of interest" description="Disordered" evidence="15">
    <location>
        <begin position="268"/>
        <end position="355"/>
    </location>
</feature>
<dbReference type="GO" id="GO:0000978">
    <property type="term" value="F:RNA polymerase II cis-regulatory region sequence-specific DNA binding"/>
    <property type="evidence" value="ECO:0007669"/>
    <property type="project" value="TreeGrafter"/>
</dbReference>